<dbReference type="PROSITE" id="PS50968">
    <property type="entry name" value="BIOTINYL_LIPOYL"/>
    <property type="match status" value="1"/>
</dbReference>
<evidence type="ECO:0000256" key="2">
    <source>
        <dbReference type="ARBA" id="ARBA00007317"/>
    </source>
</evidence>
<dbReference type="InterPro" id="IPR004167">
    <property type="entry name" value="PSBD"/>
</dbReference>
<dbReference type="PANTHER" id="PTHR43178">
    <property type="entry name" value="DIHYDROLIPOAMIDE ACETYLTRANSFERASE COMPONENT OF PYRUVATE DEHYDROGENASE COMPLEX"/>
    <property type="match status" value="1"/>
</dbReference>
<evidence type="ECO:0000256" key="6">
    <source>
        <dbReference type="RuleBase" id="RU003423"/>
    </source>
</evidence>
<dbReference type="FunFam" id="3.30.559.10:FF:000007">
    <property type="entry name" value="Dihydrolipoamide acetyltransferase component of pyruvate dehydrogenase complex"/>
    <property type="match status" value="1"/>
</dbReference>
<gene>
    <name evidence="10" type="ORF">LK09_19545</name>
</gene>
<dbReference type="InterPro" id="IPR011053">
    <property type="entry name" value="Single_hybrid_motif"/>
</dbReference>
<dbReference type="CDD" id="cd06849">
    <property type="entry name" value="lipoyl_domain"/>
    <property type="match status" value="1"/>
</dbReference>
<dbReference type="GO" id="GO:0016407">
    <property type="term" value="F:acetyltransferase activity"/>
    <property type="evidence" value="ECO:0007669"/>
    <property type="project" value="TreeGrafter"/>
</dbReference>
<dbReference type="InterPro" id="IPR003016">
    <property type="entry name" value="2-oxoA_DH_lipoyl-BS"/>
</dbReference>
<evidence type="ECO:0000256" key="5">
    <source>
        <dbReference type="ARBA" id="ARBA00023315"/>
    </source>
</evidence>
<dbReference type="Pfam" id="PF00364">
    <property type="entry name" value="Biotin_lipoyl"/>
    <property type="match status" value="1"/>
</dbReference>
<dbReference type="SUPFAM" id="SSF47005">
    <property type="entry name" value="Peripheral subunit-binding domain of 2-oxo acid dehydrogenase complex"/>
    <property type="match status" value="1"/>
</dbReference>
<dbReference type="InterPro" id="IPR036625">
    <property type="entry name" value="E3-bd_dom_sf"/>
</dbReference>
<dbReference type="PROSITE" id="PS51826">
    <property type="entry name" value="PSBD"/>
    <property type="match status" value="1"/>
</dbReference>
<evidence type="ECO:0000256" key="7">
    <source>
        <dbReference type="SAM" id="MobiDB-lite"/>
    </source>
</evidence>
<proteinExistence type="inferred from homology"/>
<dbReference type="Gene3D" id="2.40.50.100">
    <property type="match status" value="1"/>
</dbReference>
<keyword evidence="4 6" id="KW-0450">Lipoyl</keyword>
<accession>A0A0B1ZVR9</accession>
<feature type="domain" description="Peripheral subunit-binding (PSBD)" evidence="9">
    <location>
        <begin position="160"/>
        <end position="197"/>
    </location>
</feature>
<dbReference type="EMBL" id="JTDK01000025">
    <property type="protein sequence ID" value="KHK95288.1"/>
    <property type="molecule type" value="Genomic_DNA"/>
</dbReference>
<evidence type="ECO:0000256" key="1">
    <source>
        <dbReference type="ARBA" id="ARBA00001938"/>
    </source>
</evidence>
<dbReference type="InterPro" id="IPR050743">
    <property type="entry name" value="2-oxoacid_DH_E2_comp"/>
</dbReference>
<dbReference type="PROSITE" id="PS00189">
    <property type="entry name" value="LIPOYL"/>
    <property type="match status" value="1"/>
</dbReference>
<evidence type="ECO:0000256" key="4">
    <source>
        <dbReference type="ARBA" id="ARBA00022823"/>
    </source>
</evidence>
<name>A0A0B1ZVR9_9MICO</name>
<dbReference type="Pfam" id="PF02817">
    <property type="entry name" value="E3_binding"/>
    <property type="match status" value="1"/>
</dbReference>
<evidence type="ECO:0000259" key="8">
    <source>
        <dbReference type="PROSITE" id="PS50968"/>
    </source>
</evidence>
<comment type="cofactor">
    <cofactor evidence="1 6">
        <name>(R)-lipoate</name>
        <dbReference type="ChEBI" id="CHEBI:83088"/>
    </cofactor>
</comment>
<dbReference type="Proteomes" id="UP000031030">
    <property type="component" value="Unassembled WGS sequence"/>
</dbReference>
<dbReference type="SUPFAM" id="SSF52777">
    <property type="entry name" value="CoA-dependent acyltransferases"/>
    <property type="match status" value="1"/>
</dbReference>
<reference evidence="10 11" key="1">
    <citation type="submission" date="2014-11" db="EMBL/GenBank/DDBJ databases">
        <title>Genome sequence of Microbacterium mangrovi MUSC 115(T).</title>
        <authorList>
            <person name="Lee L.-H."/>
        </authorList>
    </citation>
    <scope>NUCLEOTIDE SEQUENCE [LARGE SCALE GENOMIC DNA]</scope>
    <source>
        <strain evidence="10 11">MUSC 115</strain>
    </source>
</reference>
<dbReference type="Pfam" id="PF00198">
    <property type="entry name" value="2-oxoacid_dh"/>
    <property type="match status" value="1"/>
</dbReference>
<comment type="caution">
    <text evidence="10">The sequence shown here is derived from an EMBL/GenBank/DDBJ whole genome shotgun (WGS) entry which is preliminary data.</text>
</comment>
<comment type="similarity">
    <text evidence="2 6">Belongs to the 2-oxoacid dehydrogenase family.</text>
</comment>
<evidence type="ECO:0000313" key="10">
    <source>
        <dbReference type="EMBL" id="KHK95288.1"/>
    </source>
</evidence>
<feature type="region of interest" description="Disordered" evidence="7">
    <location>
        <begin position="105"/>
        <end position="125"/>
    </location>
</feature>
<dbReference type="GO" id="GO:0031405">
    <property type="term" value="F:lipoic acid binding"/>
    <property type="evidence" value="ECO:0007669"/>
    <property type="project" value="TreeGrafter"/>
</dbReference>
<keyword evidence="5 6" id="KW-0012">Acyltransferase</keyword>
<dbReference type="PANTHER" id="PTHR43178:SF5">
    <property type="entry name" value="LIPOAMIDE ACYLTRANSFERASE COMPONENT OF BRANCHED-CHAIN ALPHA-KETO ACID DEHYDROGENASE COMPLEX, MITOCHONDRIAL"/>
    <property type="match status" value="1"/>
</dbReference>
<dbReference type="InterPro" id="IPR001078">
    <property type="entry name" value="2-oxoacid_DH_actylTfrase"/>
</dbReference>
<dbReference type="STRING" id="1348253.LK09_19545"/>
<dbReference type="Gene3D" id="3.30.559.10">
    <property type="entry name" value="Chloramphenicol acetyltransferase-like domain"/>
    <property type="match status" value="1"/>
</dbReference>
<dbReference type="GO" id="GO:0005737">
    <property type="term" value="C:cytoplasm"/>
    <property type="evidence" value="ECO:0007669"/>
    <property type="project" value="TreeGrafter"/>
</dbReference>
<dbReference type="OrthoDB" id="9805770at2"/>
<dbReference type="EC" id="2.3.1.-" evidence="6"/>
<organism evidence="10 11">
    <name type="scientific">Microbacterium mangrovi</name>
    <dbReference type="NCBI Taxonomy" id="1348253"/>
    <lineage>
        <taxon>Bacteria</taxon>
        <taxon>Bacillati</taxon>
        <taxon>Actinomycetota</taxon>
        <taxon>Actinomycetes</taxon>
        <taxon>Micrococcales</taxon>
        <taxon>Microbacteriaceae</taxon>
        <taxon>Microbacterium</taxon>
    </lineage>
</organism>
<sequence length="461" mass="48446">MTRDFHLPDLGEGLPDAELVQWLVKEGDTVALNQSIAEVETAKASIELPSPFAGVVRKLHARPGDVVEVGSVIISFGEEGDEAPAPETVEPAAEEKRTPNLVGYGAETRRTGRPQRRARTAAGGSTDTAVLDAAVLEAAPHDAIPDFAPADSAAVTERPRSTPPVRAHAKQLGIDLALVSGTGRDGLITREDVDAFAARAGVAAAPAAATTEPEHEHEEIVPEAPFEGGGVTRIPIRGVRRHTAEAMVRSAFTAPHVTSFHTVDVTKTMELVAALKTDPQYADLRIGPLAVVAKAVCLALGRTPMLNSSWDDAAGEIVQYGYVNLGIAAATDRGLVVPNVVGADRMSLGRLAQALGELTRTAREGRTTPAQMMGGTFTITNIGALGIEAGTPILNPGEAGILGVGAVQRRPWEYQGQVALRDVVTLSLSFDHRLVDGAEGARFLRDVGDILQEPGRALLFG</sequence>
<evidence type="ECO:0000259" key="9">
    <source>
        <dbReference type="PROSITE" id="PS51826"/>
    </source>
</evidence>
<keyword evidence="11" id="KW-1185">Reference proteome</keyword>
<dbReference type="SUPFAM" id="SSF51230">
    <property type="entry name" value="Single hybrid motif"/>
    <property type="match status" value="1"/>
</dbReference>
<dbReference type="InterPro" id="IPR000089">
    <property type="entry name" value="Biotin_lipoyl"/>
</dbReference>
<dbReference type="InterPro" id="IPR023213">
    <property type="entry name" value="CAT-like_dom_sf"/>
</dbReference>
<dbReference type="AlphaFoldDB" id="A0A0B1ZVR9"/>
<evidence type="ECO:0000313" key="11">
    <source>
        <dbReference type="Proteomes" id="UP000031030"/>
    </source>
</evidence>
<dbReference type="Gene3D" id="4.10.320.10">
    <property type="entry name" value="E3-binding domain"/>
    <property type="match status" value="1"/>
</dbReference>
<evidence type="ECO:0000256" key="3">
    <source>
        <dbReference type="ARBA" id="ARBA00022679"/>
    </source>
</evidence>
<protein>
    <recommendedName>
        <fullName evidence="6">Dihydrolipoamide acetyltransferase component of pyruvate dehydrogenase complex</fullName>
        <ecNumber evidence="6">2.3.1.-</ecNumber>
    </recommendedName>
</protein>
<feature type="domain" description="Lipoyl-binding" evidence="8">
    <location>
        <begin position="2"/>
        <end position="77"/>
    </location>
</feature>
<feature type="region of interest" description="Disordered" evidence="7">
    <location>
        <begin position="79"/>
        <end position="98"/>
    </location>
</feature>
<keyword evidence="3 6" id="KW-0808">Transferase</keyword>
<dbReference type="RefSeq" id="WP_039403397.1">
    <property type="nucleotide sequence ID" value="NZ_JTDK01000025.1"/>
</dbReference>